<comment type="caution">
    <text evidence="2">The sequence shown here is derived from an EMBL/GenBank/DDBJ whole genome shotgun (WGS) entry which is preliminary data.</text>
</comment>
<evidence type="ECO:0000256" key="1">
    <source>
        <dbReference type="SAM" id="SignalP"/>
    </source>
</evidence>
<dbReference type="EMBL" id="VOOR01000006">
    <property type="protein sequence ID" value="TXB67598.1"/>
    <property type="molecule type" value="Genomic_DNA"/>
</dbReference>
<sequence length="157" mass="17059">MKYLALLLAIAMSLPFATPKASNIPKEVRALKISKASAQALSRYKFDALRIEDGHILRPREGFRILFDAKRKAFIFTTEQDLGSSTFDGSSDIPGTNATINCTATACKDGGYCHPSVGKGSAICVYNNCGCNTEVSYPVEEASEFQSNTGEWHPTLN</sequence>
<dbReference type="AlphaFoldDB" id="A0A5C6RYX5"/>
<feature type="signal peptide" evidence="1">
    <location>
        <begin position="1"/>
        <end position="17"/>
    </location>
</feature>
<reference evidence="2 3" key="1">
    <citation type="submission" date="2019-08" db="EMBL/GenBank/DDBJ databases">
        <title>Genome of Phaeodactylibacter luteus.</title>
        <authorList>
            <person name="Bowman J.P."/>
        </authorList>
    </citation>
    <scope>NUCLEOTIDE SEQUENCE [LARGE SCALE GENOMIC DNA]</scope>
    <source>
        <strain evidence="2 3">KCTC 42180</strain>
    </source>
</reference>
<organism evidence="2 3">
    <name type="scientific">Phaeodactylibacter luteus</name>
    <dbReference type="NCBI Taxonomy" id="1564516"/>
    <lineage>
        <taxon>Bacteria</taxon>
        <taxon>Pseudomonadati</taxon>
        <taxon>Bacteroidota</taxon>
        <taxon>Saprospiria</taxon>
        <taxon>Saprospirales</taxon>
        <taxon>Haliscomenobacteraceae</taxon>
        <taxon>Phaeodactylibacter</taxon>
    </lineage>
</organism>
<gene>
    <name evidence="2" type="ORF">FRY97_04180</name>
</gene>
<keyword evidence="3" id="KW-1185">Reference proteome</keyword>
<proteinExistence type="predicted"/>
<keyword evidence="1" id="KW-0732">Signal</keyword>
<dbReference type="Proteomes" id="UP000321580">
    <property type="component" value="Unassembled WGS sequence"/>
</dbReference>
<dbReference type="RefSeq" id="WP_147166179.1">
    <property type="nucleotide sequence ID" value="NZ_VOOR01000006.1"/>
</dbReference>
<name>A0A5C6RYX5_9BACT</name>
<evidence type="ECO:0000313" key="2">
    <source>
        <dbReference type="EMBL" id="TXB67598.1"/>
    </source>
</evidence>
<protein>
    <submittedName>
        <fullName evidence="2">Uncharacterized protein</fullName>
    </submittedName>
</protein>
<feature type="chain" id="PRO_5022691723" evidence="1">
    <location>
        <begin position="18"/>
        <end position="157"/>
    </location>
</feature>
<evidence type="ECO:0000313" key="3">
    <source>
        <dbReference type="Proteomes" id="UP000321580"/>
    </source>
</evidence>
<accession>A0A5C6RYX5</accession>